<comment type="caution">
    <text evidence="1">The sequence shown here is derived from an EMBL/GenBank/DDBJ whole genome shotgun (WGS) entry which is preliminary data.</text>
</comment>
<organism evidence="1 3">
    <name type="scientific">Didymodactylos carnosus</name>
    <dbReference type="NCBI Taxonomy" id="1234261"/>
    <lineage>
        <taxon>Eukaryota</taxon>
        <taxon>Metazoa</taxon>
        <taxon>Spiralia</taxon>
        <taxon>Gnathifera</taxon>
        <taxon>Rotifera</taxon>
        <taxon>Eurotatoria</taxon>
        <taxon>Bdelloidea</taxon>
        <taxon>Philodinida</taxon>
        <taxon>Philodinidae</taxon>
        <taxon>Didymodactylos</taxon>
    </lineage>
</organism>
<accession>A0A815Q314</accession>
<dbReference type="AlphaFoldDB" id="A0A815Q314"/>
<evidence type="ECO:0000313" key="1">
    <source>
        <dbReference type="EMBL" id="CAF1456796.1"/>
    </source>
</evidence>
<dbReference type="EMBL" id="CAJNOQ010019776">
    <property type="protein sequence ID" value="CAF1456796.1"/>
    <property type="molecule type" value="Genomic_DNA"/>
</dbReference>
<protein>
    <submittedName>
        <fullName evidence="1">Uncharacterized protein</fullName>
    </submittedName>
</protein>
<name>A0A815Q314_9BILA</name>
<sequence>MAHFDIISLTEKAGNLKITEDQIPQIEKLSLKRHDELIKQKENNIKTMSDLKSACEHGDENKIDEHLRKLREYEQCEFDNRVQLLNEFDKLLIPSQRARFLLFAAEKQHGKDQSIGHLLDSVLLHNLHN</sequence>
<gene>
    <name evidence="1" type="ORF">GPM918_LOCUS34932</name>
    <name evidence="2" type="ORF">SRO942_LOCUS35644</name>
</gene>
<evidence type="ECO:0000313" key="3">
    <source>
        <dbReference type="Proteomes" id="UP000663829"/>
    </source>
</evidence>
<dbReference type="EMBL" id="CAJOBC010085229">
    <property type="protein sequence ID" value="CAF4328331.1"/>
    <property type="molecule type" value="Genomic_DNA"/>
</dbReference>
<evidence type="ECO:0000313" key="2">
    <source>
        <dbReference type="EMBL" id="CAF4328331.1"/>
    </source>
</evidence>
<dbReference type="Proteomes" id="UP000663829">
    <property type="component" value="Unassembled WGS sequence"/>
</dbReference>
<reference evidence="1" key="1">
    <citation type="submission" date="2021-02" db="EMBL/GenBank/DDBJ databases">
        <authorList>
            <person name="Nowell W R."/>
        </authorList>
    </citation>
    <scope>NUCLEOTIDE SEQUENCE</scope>
</reference>
<dbReference type="Gene3D" id="1.20.120.1490">
    <property type="match status" value="1"/>
</dbReference>
<keyword evidence="3" id="KW-1185">Reference proteome</keyword>
<proteinExistence type="predicted"/>
<dbReference type="Proteomes" id="UP000681722">
    <property type="component" value="Unassembled WGS sequence"/>
</dbReference>